<dbReference type="InterPro" id="IPR023058">
    <property type="entry name" value="PPIase_PpiC_CS"/>
</dbReference>
<dbReference type="InterPro" id="IPR046357">
    <property type="entry name" value="PPIase_dom_sf"/>
</dbReference>
<keyword evidence="5 6" id="KW-0413">Isomerase</keyword>
<evidence type="ECO:0000256" key="4">
    <source>
        <dbReference type="ARBA" id="ARBA00023110"/>
    </source>
</evidence>
<evidence type="ECO:0000313" key="11">
    <source>
        <dbReference type="Proteomes" id="UP000234951"/>
    </source>
</evidence>
<feature type="domain" description="PpiC" evidence="8">
    <location>
        <begin position="151"/>
        <end position="243"/>
    </location>
</feature>
<dbReference type="AlphaFoldDB" id="A0A2N5GHG7"/>
<dbReference type="InterPro" id="IPR050245">
    <property type="entry name" value="PrsA_foldase"/>
</dbReference>
<dbReference type="EMBL" id="PGVA01000055">
    <property type="protein sequence ID" value="PLR80236.1"/>
    <property type="molecule type" value="Genomic_DNA"/>
</dbReference>
<organism evidence="9 11">
    <name type="scientific">Bacillus canaveralius</name>
    <dbReference type="NCBI Taxonomy" id="1403243"/>
    <lineage>
        <taxon>Bacteria</taxon>
        <taxon>Bacillati</taxon>
        <taxon>Bacillota</taxon>
        <taxon>Bacilli</taxon>
        <taxon>Bacillales</taxon>
        <taxon>Bacillaceae</taxon>
        <taxon>Bacillus</taxon>
    </lineage>
</organism>
<keyword evidence="3" id="KW-0732">Signal</keyword>
<dbReference type="PROSITE" id="PS50198">
    <property type="entry name" value="PPIC_PPIASE_2"/>
    <property type="match status" value="1"/>
</dbReference>
<comment type="caution">
    <text evidence="9">The sequence shown here is derived from an EMBL/GenBank/DDBJ whole genome shotgun (WGS) entry which is preliminary data.</text>
</comment>
<dbReference type="EMBL" id="PGVD01000010">
    <property type="protein sequence ID" value="PLS00461.1"/>
    <property type="molecule type" value="Genomic_DNA"/>
</dbReference>
<evidence type="ECO:0000256" key="6">
    <source>
        <dbReference type="PROSITE-ProRule" id="PRU00278"/>
    </source>
</evidence>
<sequence length="292" mass="33162">MGKKQMWWVIAGLIGFNIFTLLFFLGRPLSGADDEAVATIGNESITREDWLQEIEASHGKDILSALVDEKVVEQLAGKYNIEIPKEEIDRELLMIKTIYRTYDGQTADDKQLRRQVKHQLALEELLTRDVVVKEEDLKAFYDQNSGSFNIPPSYHVSQIVVKTKEAANETIKELEQGSSFAALAMERSIDEFSANKGGDLGFVSEADGRLDRSMIEHVQNLKVATWSKPVKSAEGYSILFVHEQIPGKKYSYDEVKSEIRRQLALEQMDMPASAKPFWDEADVDWFYGDTEN</sequence>
<feature type="transmembrane region" description="Helical" evidence="7">
    <location>
        <begin position="6"/>
        <end position="25"/>
    </location>
</feature>
<dbReference type="PROSITE" id="PS01096">
    <property type="entry name" value="PPIC_PPIASE_1"/>
    <property type="match status" value="1"/>
</dbReference>
<dbReference type="RefSeq" id="WP_101578924.1">
    <property type="nucleotide sequence ID" value="NZ_PGVA01000055.1"/>
</dbReference>
<dbReference type="GO" id="GO:0003755">
    <property type="term" value="F:peptidyl-prolyl cis-trans isomerase activity"/>
    <property type="evidence" value="ECO:0007669"/>
    <property type="project" value="UniProtKB-KW"/>
</dbReference>
<dbReference type="OrthoDB" id="2677468at2"/>
<keyword evidence="12" id="KW-1185">Reference proteome</keyword>
<reference evidence="9 11" key="1">
    <citation type="submission" date="2017-11" db="EMBL/GenBank/DDBJ databases">
        <title>Comparitive Functional Genomics of Dry Heat Resistant strains isolated from the Viking Spacecraft.</title>
        <authorList>
            <person name="Seuylemezian A."/>
            <person name="Cooper K."/>
            <person name="Vaishampayan P."/>
        </authorList>
    </citation>
    <scope>NUCLEOTIDE SEQUENCE [LARGE SCALE GENOMIC DNA]</scope>
    <source>
        <strain evidence="9 11">M4.6</strain>
    </source>
</reference>
<dbReference type="Gene3D" id="3.10.50.40">
    <property type="match status" value="1"/>
</dbReference>
<evidence type="ECO:0000256" key="3">
    <source>
        <dbReference type="ARBA" id="ARBA00022729"/>
    </source>
</evidence>
<dbReference type="PANTHER" id="PTHR47245">
    <property type="entry name" value="PEPTIDYLPROLYL ISOMERASE"/>
    <property type="match status" value="1"/>
</dbReference>
<dbReference type="PANTHER" id="PTHR47245:SF1">
    <property type="entry name" value="FOLDASE PROTEIN PRSA"/>
    <property type="match status" value="1"/>
</dbReference>
<evidence type="ECO:0000256" key="7">
    <source>
        <dbReference type="SAM" id="Phobius"/>
    </source>
</evidence>
<dbReference type="Pfam" id="PF13145">
    <property type="entry name" value="Rotamase_2"/>
    <property type="match status" value="1"/>
</dbReference>
<dbReference type="EC" id="5.2.1.8" evidence="2"/>
<keyword evidence="7" id="KW-0812">Transmembrane</keyword>
<dbReference type="SUPFAM" id="SSF54534">
    <property type="entry name" value="FKBP-like"/>
    <property type="match status" value="1"/>
</dbReference>
<evidence type="ECO:0000313" key="9">
    <source>
        <dbReference type="EMBL" id="PLR80236.1"/>
    </source>
</evidence>
<dbReference type="InterPro" id="IPR000297">
    <property type="entry name" value="PPIase_PpiC"/>
</dbReference>
<name>A0A2N5GHG7_9BACI</name>
<keyword evidence="4 6" id="KW-0697">Rotamase</keyword>
<dbReference type="Proteomes" id="UP000235114">
    <property type="component" value="Unassembled WGS sequence"/>
</dbReference>
<protein>
    <recommendedName>
        <fullName evidence="2">peptidylprolyl isomerase</fullName>
        <ecNumber evidence="2">5.2.1.8</ecNumber>
    </recommendedName>
</protein>
<accession>A0A2N5GHG7</accession>
<evidence type="ECO:0000256" key="1">
    <source>
        <dbReference type="ARBA" id="ARBA00000971"/>
    </source>
</evidence>
<dbReference type="Proteomes" id="UP000234951">
    <property type="component" value="Unassembled WGS sequence"/>
</dbReference>
<reference evidence="10 12" key="2">
    <citation type="submission" date="2017-12" db="EMBL/GenBank/DDBJ databases">
        <title>Comparative Functional Genomics of Dry Heat Resistant strains isolated from the Viking Spacecraft.</title>
        <authorList>
            <person name="Seuylemezian A."/>
            <person name="Cooper K."/>
            <person name="Vaishampayan P."/>
        </authorList>
    </citation>
    <scope>NUCLEOTIDE SEQUENCE [LARGE SCALE GENOMIC DNA]</scope>
    <source>
        <strain evidence="10 12">ATCC 29669</strain>
    </source>
</reference>
<evidence type="ECO:0000313" key="12">
    <source>
        <dbReference type="Proteomes" id="UP000235114"/>
    </source>
</evidence>
<proteinExistence type="predicted"/>
<keyword evidence="7" id="KW-1133">Transmembrane helix</keyword>
<evidence type="ECO:0000256" key="5">
    <source>
        <dbReference type="ARBA" id="ARBA00023235"/>
    </source>
</evidence>
<evidence type="ECO:0000313" key="10">
    <source>
        <dbReference type="EMBL" id="PLS00461.1"/>
    </source>
</evidence>
<dbReference type="Gene3D" id="1.10.4030.10">
    <property type="entry name" value="Porin chaperone SurA, peptide-binding domain"/>
    <property type="match status" value="1"/>
</dbReference>
<comment type="catalytic activity">
    <reaction evidence="1">
        <text>[protein]-peptidylproline (omega=180) = [protein]-peptidylproline (omega=0)</text>
        <dbReference type="Rhea" id="RHEA:16237"/>
        <dbReference type="Rhea" id="RHEA-COMP:10747"/>
        <dbReference type="Rhea" id="RHEA-COMP:10748"/>
        <dbReference type="ChEBI" id="CHEBI:83833"/>
        <dbReference type="ChEBI" id="CHEBI:83834"/>
        <dbReference type="EC" id="5.2.1.8"/>
    </reaction>
</comment>
<evidence type="ECO:0000259" key="8">
    <source>
        <dbReference type="PROSITE" id="PS50198"/>
    </source>
</evidence>
<evidence type="ECO:0000256" key="2">
    <source>
        <dbReference type="ARBA" id="ARBA00013194"/>
    </source>
</evidence>
<gene>
    <name evidence="9" type="ORF">CU635_18860</name>
    <name evidence="10" type="ORF">CVD25_02660</name>
</gene>
<dbReference type="SUPFAM" id="SSF109998">
    <property type="entry name" value="Triger factor/SurA peptide-binding domain-like"/>
    <property type="match status" value="1"/>
</dbReference>
<dbReference type="InterPro" id="IPR027304">
    <property type="entry name" value="Trigger_fact/SurA_dom_sf"/>
</dbReference>
<keyword evidence="7" id="KW-0472">Membrane</keyword>